<feature type="region of interest" description="Disordered" evidence="12">
    <location>
        <begin position="392"/>
        <end position="430"/>
    </location>
</feature>
<evidence type="ECO:0000313" key="15">
    <source>
        <dbReference type="Proteomes" id="UP000596661"/>
    </source>
</evidence>
<evidence type="ECO:0000256" key="3">
    <source>
        <dbReference type="ARBA" id="ARBA00006873"/>
    </source>
</evidence>
<name>A0A803PZQ1_CANSA</name>
<evidence type="ECO:0000256" key="9">
    <source>
        <dbReference type="ARBA" id="ARBA00023002"/>
    </source>
</evidence>
<keyword evidence="6" id="KW-0349">Heme</keyword>
<keyword evidence="9" id="KW-0560">Oxidoreductase</keyword>
<dbReference type="InterPro" id="IPR010255">
    <property type="entry name" value="Haem_peroxidase_sf"/>
</dbReference>
<dbReference type="EMBL" id="UZAU01000553">
    <property type="status" value="NOT_ANNOTATED_CDS"/>
    <property type="molecule type" value="Genomic_DNA"/>
</dbReference>
<dbReference type="GO" id="GO:0020037">
    <property type="term" value="F:heme binding"/>
    <property type="evidence" value="ECO:0007669"/>
    <property type="project" value="InterPro"/>
</dbReference>
<feature type="compositionally biased region" description="Polar residues" evidence="12">
    <location>
        <begin position="414"/>
        <end position="430"/>
    </location>
</feature>
<comment type="similarity">
    <text evidence="3">Belongs to the peroxidase family. Ascorbate peroxidase subfamily.</text>
</comment>
<protein>
    <recommendedName>
        <fullName evidence="4">peroxidase</fullName>
        <ecNumber evidence="4">1.11.1.7</ecNumber>
    </recommendedName>
</protein>
<dbReference type="FunFam" id="1.10.420.10:FF:000007">
    <property type="entry name" value="Peroxidase"/>
    <property type="match status" value="1"/>
</dbReference>
<dbReference type="SUPFAM" id="SSF48113">
    <property type="entry name" value="Heme-dependent peroxidases"/>
    <property type="match status" value="1"/>
</dbReference>
<dbReference type="PROSITE" id="PS50873">
    <property type="entry name" value="PEROXIDASE_4"/>
    <property type="match status" value="1"/>
</dbReference>
<dbReference type="EC" id="1.11.1.7" evidence="4"/>
<evidence type="ECO:0000256" key="4">
    <source>
        <dbReference type="ARBA" id="ARBA00012313"/>
    </source>
</evidence>
<dbReference type="Proteomes" id="UP000596661">
    <property type="component" value="Chromosome 6"/>
</dbReference>
<dbReference type="Gene3D" id="1.10.420.10">
    <property type="entry name" value="Peroxidase, domain 2"/>
    <property type="match status" value="1"/>
</dbReference>
<keyword evidence="10" id="KW-0408">Iron</keyword>
<dbReference type="InterPro" id="IPR002016">
    <property type="entry name" value="Haem_peroxidase"/>
</dbReference>
<reference evidence="14" key="2">
    <citation type="submission" date="2021-03" db="UniProtKB">
        <authorList>
            <consortium name="EnsemblPlants"/>
        </authorList>
    </citation>
    <scope>IDENTIFICATION</scope>
</reference>
<comment type="cofactor">
    <cofactor evidence="2">
        <name>heme b</name>
        <dbReference type="ChEBI" id="CHEBI:60344"/>
    </cofactor>
</comment>
<comment type="catalytic activity">
    <reaction evidence="1">
        <text>2 a phenolic donor + H2O2 = 2 a phenolic radical donor + 2 H2O</text>
        <dbReference type="Rhea" id="RHEA:56136"/>
        <dbReference type="ChEBI" id="CHEBI:15377"/>
        <dbReference type="ChEBI" id="CHEBI:16240"/>
        <dbReference type="ChEBI" id="CHEBI:139520"/>
        <dbReference type="ChEBI" id="CHEBI:139521"/>
        <dbReference type="EC" id="1.11.1.7"/>
    </reaction>
</comment>
<dbReference type="GO" id="GO:0140825">
    <property type="term" value="F:lactoperoxidase activity"/>
    <property type="evidence" value="ECO:0007669"/>
    <property type="project" value="UniProtKB-EC"/>
</dbReference>
<dbReference type="PANTHER" id="PTHR33874:SF4">
    <property type="entry name" value="EXPRESSED PROTEIN"/>
    <property type="match status" value="1"/>
</dbReference>
<dbReference type="Pfam" id="PF00141">
    <property type="entry name" value="peroxidase"/>
    <property type="match status" value="1"/>
</dbReference>
<evidence type="ECO:0000256" key="1">
    <source>
        <dbReference type="ARBA" id="ARBA00000189"/>
    </source>
</evidence>
<evidence type="ECO:0000256" key="6">
    <source>
        <dbReference type="ARBA" id="ARBA00022617"/>
    </source>
</evidence>
<dbReference type="PROSITE" id="PS00435">
    <property type="entry name" value="PEROXIDASE_1"/>
    <property type="match status" value="1"/>
</dbReference>
<evidence type="ECO:0000256" key="2">
    <source>
        <dbReference type="ARBA" id="ARBA00001970"/>
    </source>
</evidence>
<keyword evidence="8" id="KW-0732">Signal</keyword>
<feature type="domain" description="Plant heme peroxidase family profile" evidence="13">
    <location>
        <begin position="569"/>
        <end position="774"/>
    </location>
</feature>
<sequence>MGGHGAIEVAKTVMEVADVAWTAMETCHKHRHHNDSSDEPIQHASPEEELEYLRSENHRLRDLLHQNIKLLQNLSDSPSLLNDCPPDLYARLVATVDSEKFLARIKSLQLASAKGDGYEFPFKVATENDLQAAEILVNVDQKEPSWWVWVTEDMVPSNVEERSGIDDDSYVIVSEEHVVDGVANFIAKCIVSNPKAQKMTPEELQKTMTKALASVSKLTQMFEIWHAGKLFYALATWGLALTGLTNKQATGFTTGCYLVRPCASSGEHLPSGEGCCRQCRFPGLRFGLILVGSGCFATCDRLRGSGVLGSEGSPLSSWVVWLASRGSSPSTTGSCGFDQRATTEEKLSIELSRFGASNELDEQFAQASPVQQEVEFDQPPVQGGKFPCLEFDSNQQSTDGNDAPDLGGDGNIPINENLTNQGNKKNGSISSATERGKSVVFGNHVQGGKGQTSLFLGGLVGPHGGLGGRGLSTDSKKRRQHEGIGTNVSVQFDPWLADDSNPWVTLLAEGMATWTVDNLMVVGDRVWDIEVISDIFNDRDKESILKTTIDQETPFDTWYWHMDLHGIYTVKEAYRLMHHAEEGRVNYVVETGRLDGKESKLTNVNLPPPTISVANSISAFRQKGLDIADMVYLLGGHTVGTAHCSLFQDRVYNFNGSGKPDPTMNSTLVNSLKSKCPSKSSFNNIVPLDQTNEDSSLVVDKLFYNQLVMKRGILKIDQDLANDEKTKDVVKQLAFGNNDLFAQKFGQAMVKLGRVEVITDKSKGEIRTSCRELN</sequence>
<dbReference type="PANTHER" id="PTHR33874">
    <property type="entry name" value="RING FINGER PROTEIN"/>
    <property type="match status" value="1"/>
</dbReference>
<organism evidence="14 15">
    <name type="scientific">Cannabis sativa</name>
    <name type="common">Hemp</name>
    <name type="synonym">Marijuana</name>
    <dbReference type="NCBI Taxonomy" id="3483"/>
    <lineage>
        <taxon>Eukaryota</taxon>
        <taxon>Viridiplantae</taxon>
        <taxon>Streptophyta</taxon>
        <taxon>Embryophyta</taxon>
        <taxon>Tracheophyta</taxon>
        <taxon>Spermatophyta</taxon>
        <taxon>Magnoliopsida</taxon>
        <taxon>eudicotyledons</taxon>
        <taxon>Gunneridae</taxon>
        <taxon>Pentapetalae</taxon>
        <taxon>rosids</taxon>
        <taxon>fabids</taxon>
        <taxon>Rosales</taxon>
        <taxon>Cannabaceae</taxon>
        <taxon>Cannabis</taxon>
    </lineage>
</organism>
<dbReference type="InterPro" id="IPR019793">
    <property type="entry name" value="Peroxidases_heam-ligand_BS"/>
</dbReference>
<proteinExistence type="inferred from homology"/>
<keyword evidence="15" id="KW-1185">Reference proteome</keyword>
<dbReference type="GO" id="GO:0006979">
    <property type="term" value="P:response to oxidative stress"/>
    <property type="evidence" value="ECO:0007669"/>
    <property type="project" value="InterPro"/>
</dbReference>
<evidence type="ECO:0000313" key="14">
    <source>
        <dbReference type="EnsemblPlants" id="cds.evm.model.06.74"/>
    </source>
</evidence>
<evidence type="ECO:0000256" key="10">
    <source>
        <dbReference type="ARBA" id="ARBA00023004"/>
    </source>
</evidence>
<evidence type="ECO:0000259" key="13">
    <source>
        <dbReference type="PROSITE" id="PS50873"/>
    </source>
</evidence>
<dbReference type="EnsemblPlants" id="evm.model.06.74">
    <property type="protein sequence ID" value="cds.evm.model.06.74"/>
    <property type="gene ID" value="evm.TU.06.74"/>
</dbReference>
<evidence type="ECO:0000256" key="7">
    <source>
        <dbReference type="ARBA" id="ARBA00022723"/>
    </source>
</evidence>
<reference evidence="14" key="1">
    <citation type="submission" date="2018-11" db="EMBL/GenBank/DDBJ databases">
        <authorList>
            <person name="Grassa J C."/>
        </authorList>
    </citation>
    <scope>NUCLEOTIDE SEQUENCE [LARGE SCALE GENOMIC DNA]</scope>
</reference>
<dbReference type="AlphaFoldDB" id="A0A803PZQ1"/>
<accession>A0A803PZQ1</accession>
<dbReference type="GO" id="GO:0046872">
    <property type="term" value="F:metal ion binding"/>
    <property type="evidence" value="ECO:0007669"/>
    <property type="project" value="UniProtKB-KW"/>
</dbReference>
<evidence type="ECO:0000256" key="8">
    <source>
        <dbReference type="ARBA" id="ARBA00022729"/>
    </source>
</evidence>
<evidence type="ECO:0000256" key="5">
    <source>
        <dbReference type="ARBA" id="ARBA00022559"/>
    </source>
</evidence>
<keyword evidence="11" id="KW-1015">Disulfide bond</keyword>
<dbReference type="Gene3D" id="1.10.520.10">
    <property type="match status" value="1"/>
</dbReference>
<keyword evidence="5" id="KW-0575">Peroxidase</keyword>
<dbReference type="Gramene" id="evm.model.06.74">
    <property type="protein sequence ID" value="cds.evm.model.06.74"/>
    <property type="gene ID" value="evm.TU.06.74"/>
</dbReference>
<evidence type="ECO:0000256" key="11">
    <source>
        <dbReference type="ARBA" id="ARBA00023157"/>
    </source>
</evidence>
<evidence type="ECO:0000256" key="12">
    <source>
        <dbReference type="SAM" id="MobiDB-lite"/>
    </source>
</evidence>
<keyword evidence="7" id="KW-0479">Metal-binding</keyword>